<feature type="domain" description="Icosahedral viral capsid protein S" evidence="9">
    <location>
        <begin position="42"/>
        <end position="233"/>
    </location>
</feature>
<dbReference type="InterPro" id="IPR029053">
    <property type="entry name" value="Viral_coat"/>
</dbReference>
<reference evidence="10" key="1">
    <citation type="submission" date="2021-07" db="EMBL/GenBank/DDBJ databases">
        <title>Communication and adaptive evolution of viruses within giant pandas and their associated organisms in a local ecological environment.</title>
        <authorList>
            <person name="Zhao M."/>
            <person name="Liu S."/>
            <person name="Zhang W."/>
        </authorList>
    </citation>
    <scope>NUCLEOTIDE SEQUENCE</scope>
    <source>
        <strain evidence="10">Gpf270unRi01-12</strain>
    </source>
</reference>
<evidence type="ECO:0000256" key="5">
    <source>
        <dbReference type="ARBA" id="ARBA00022844"/>
    </source>
</evidence>
<evidence type="ECO:0000256" key="2">
    <source>
        <dbReference type="ARBA" id="ARBA00007446"/>
    </source>
</evidence>
<evidence type="ECO:0000256" key="8">
    <source>
        <dbReference type="SAM" id="Phobius"/>
    </source>
</evidence>
<dbReference type="Pfam" id="PF00729">
    <property type="entry name" value="Viral_coat"/>
    <property type="match status" value="1"/>
</dbReference>
<organism evidence="10">
    <name type="scientific">Riboviria sp</name>
    <dbReference type="NCBI Taxonomy" id="2585031"/>
    <lineage>
        <taxon>Viruses</taxon>
        <taxon>Riboviria</taxon>
    </lineage>
</organism>
<dbReference type="GO" id="GO:0039617">
    <property type="term" value="C:T=3 icosahedral viral capsid"/>
    <property type="evidence" value="ECO:0007669"/>
    <property type="project" value="UniProtKB-KW"/>
</dbReference>
<dbReference type="GO" id="GO:0005198">
    <property type="term" value="F:structural molecule activity"/>
    <property type="evidence" value="ECO:0007669"/>
    <property type="project" value="InterPro"/>
</dbReference>
<dbReference type="InterPro" id="IPR000937">
    <property type="entry name" value="Capsid_prot_S-dom_vir"/>
</dbReference>
<dbReference type="SUPFAM" id="SSF88633">
    <property type="entry name" value="Positive stranded ssRNA viruses"/>
    <property type="match status" value="1"/>
</dbReference>
<evidence type="ECO:0000256" key="7">
    <source>
        <dbReference type="SAM" id="MobiDB-lite"/>
    </source>
</evidence>
<dbReference type="Gene3D" id="2.60.120.20">
    <property type="match status" value="1"/>
</dbReference>
<keyword evidence="8" id="KW-0472">Membrane</keyword>
<comment type="similarity">
    <text evidence="2">Belongs to the icosahedral plant coat protein family.</text>
</comment>
<feature type="region of interest" description="Disordered" evidence="7">
    <location>
        <begin position="191"/>
        <end position="212"/>
    </location>
</feature>
<keyword evidence="4" id="KW-0167">Capsid protein</keyword>
<keyword evidence="5" id="KW-0946">Virion</keyword>
<dbReference type="EMBL" id="MZ556241">
    <property type="protein sequence ID" value="UBJ26079.1"/>
    <property type="molecule type" value="Genomic_RNA"/>
</dbReference>
<name>A0A8K1HGV1_9VIRU</name>
<keyword evidence="8" id="KW-0812">Transmembrane</keyword>
<evidence type="ECO:0000313" key="10">
    <source>
        <dbReference type="EMBL" id="UBJ26079.1"/>
    </source>
</evidence>
<evidence type="ECO:0000256" key="6">
    <source>
        <dbReference type="ARBA" id="ARBA00023060"/>
    </source>
</evidence>
<keyword evidence="8" id="KW-1133">Transmembrane helix</keyword>
<proteinExistence type="inferred from homology"/>
<evidence type="ECO:0000259" key="9">
    <source>
        <dbReference type="Pfam" id="PF00729"/>
    </source>
</evidence>
<evidence type="ECO:0000256" key="1">
    <source>
        <dbReference type="ARBA" id="ARBA00004328"/>
    </source>
</evidence>
<evidence type="ECO:0000256" key="4">
    <source>
        <dbReference type="ARBA" id="ARBA00022561"/>
    </source>
</evidence>
<keyword evidence="6" id="KW-1142">T=3 icosahedral capsid protein</keyword>
<evidence type="ECO:0000256" key="3">
    <source>
        <dbReference type="ARBA" id="ARBA00018091"/>
    </source>
</evidence>
<sequence>MGKAPLIVAPITTITFLLESAVWQMARRNRTRRRENDANRVSNAITRRVRVPRVLSSGNVTRVTGSEMVVPNILLSSSFVVYDFAIQMLAAGTGTPNTPGGTWTLLNTWLGRQATLFNKYKCTRMSLRYVPFCPTSTQGRVIIAWNGDVNDGQPANPQQITKYQNAVEAPVWRETSCSALISKTPEYVVAGANPDQSGNPTQGEFLISVDQGSAPSSSPVPVGSLYLDYDASFWSRASFEDNL</sequence>
<comment type="subcellular location">
    <subcellularLocation>
        <location evidence="1">Virion</location>
    </subcellularLocation>
</comment>
<dbReference type="PROSITE" id="PS00555">
    <property type="entry name" value="ICOSAH_VIR_COAT_S"/>
    <property type="match status" value="1"/>
</dbReference>
<accession>A0A8K1HGV1</accession>
<feature type="transmembrane region" description="Helical" evidence="8">
    <location>
        <begin position="6"/>
        <end position="26"/>
    </location>
</feature>
<dbReference type="PRINTS" id="PR00233">
    <property type="entry name" value="ICOSAHEDRAL"/>
</dbReference>
<protein>
    <recommendedName>
        <fullName evidence="3">Capsid protein</fullName>
    </recommendedName>
</protein>